<dbReference type="AlphaFoldDB" id="A0AAV7SZF4"/>
<organism evidence="1 2">
    <name type="scientific">Pleurodeles waltl</name>
    <name type="common">Iberian ribbed newt</name>
    <dbReference type="NCBI Taxonomy" id="8319"/>
    <lineage>
        <taxon>Eukaryota</taxon>
        <taxon>Metazoa</taxon>
        <taxon>Chordata</taxon>
        <taxon>Craniata</taxon>
        <taxon>Vertebrata</taxon>
        <taxon>Euteleostomi</taxon>
        <taxon>Amphibia</taxon>
        <taxon>Batrachia</taxon>
        <taxon>Caudata</taxon>
        <taxon>Salamandroidea</taxon>
        <taxon>Salamandridae</taxon>
        <taxon>Pleurodelinae</taxon>
        <taxon>Pleurodeles</taxon>
    </lineage>
</organism>
<keyword evidence="2" id="KW-1185">Reference proteome</keyword>
<accession>A0AAV7SZF4</accession>
<dbReference type="EMBL" id="JANPWB010000007">
    <property type="protein sequence ID" value="KAJ1169630.1"/>
    <property type="molecule type" value="Genomic_DNA"/>
</dbReference>
<gene>
    <name evidence="1" type="ORF">NDU88_001521</name>
</gene>
<evidence type="ECO:0000313" key="1">
    <source>
        <dbReference type="EMBL" id="KAJ1169630.1"/>
    </source>
</evidence>
<dbReference type="Proteomes" id="UP001066276">
    <property type="component" value="Chromosome 4_1"/>
</dbReference>
<sequence length="85" mass="10226">MVVRHRVHYDSSRQYERAMIKDRESRRLRTRIVRCCQGLLLPLQASRKLRSFQATNLLCGSRLLRFGSRRDYERRFGDRDPVNVC</sequence>
<name>A0AAV7SZF4_PLEWA</name>
<comment type="caution">
    <text evidence="1">The sequence shown here is derived from an EMBL/GenBank/DDBJ whole genome shotgun (WGS) entry which is preliminary data.</text>
</comment>
<proteinExistence type="predicted"/>
<reference evidence="1" key="1">
    <citation type="journal article" date="2022" name="bioRxiv">
        <title>Sequencing and chromosome-scale assembly of the giantPleurodeles waltlgenome.</title>
        <authorList>
            <person name="Brown T."/>
            <person name="Elewa A."/>
            <person name="Iarovenko S."/>
            <person name="Subramanian E."/>
            <person name="Araus A.J."/>
            <person name="Petzold A."/>
            <person name="Susuki M."/>
            <person name="Suzuki K.-i.T."/>
            <person name="Hayashi T."/>
            <person name="Toyoda A."/>
            <person name="Oliveira C."/>
            <person name="Osipova E."/>
            <person name="Leigh N.D."/>
            <person name="Simon A."/>
            <person name="Yun M.H."/>
        </authorList>
    </citation>
    <scope>NUCLEOTIDE SEQUENCE</scope>
    <source>
        <strain evidence="1">20211129_DDA</strain>
        <tissue evidence="1">Liver</tissue>
    </source>
</reference>
<protein>
    <submittedName>
        <fullName evidence="1">Uncharacterized protein</fullName>
    </submittedName>
</protein>
<evidence type="ECO:0000313" key="2">
    <source>
        <dbReference type="Proteomes" id="UP001066276"/>
    </source>
</evidence>